<evidence type="ECO:0000313" key="5">
    <source>
        <dbReference type="EMBL" id="MDP9831812.1"/>
    </source>
</evidence>
<dbReference type="EC" id="6.3.5.4" evidence="2"/>
<accession>A0ABT9PH48</accession>
<organism evidence="5 6">
    <name type="scientific">Trueperella abortisuis</name>
    <dbReference type="NCBI Taxonomy" id="445930"/>
    <lineage>
        <taxon>Bacteria</taxon>
        <taxon>Bacillati</taxon>
        <taxon>Actinomycetota</taxon>
        <taxon>Actinomycetes</taxon>
        <taxon>Actinomycetales</taxon>
        <taxon>Actinomycetaceae</taxon>
        <taxon>Trueperella</taxon>
    </lineage>
</organism>
<evidence type="ECO:0000313" key="6">
    <source>
        <dbReference type="Proteomes" id="UP001230145"/>
    </source>
</evidence>
<dbReference type="PANTHER" id="PTHR43284:SF1">
    <property type="entry name" value="ASPARAGINE SYNTHETASE"/>
    <property type="match status" value="1"/>
</dbReference>
<dbReference type="PANTHER" id="PTHR43284">
    <property type="entry name" value="ASPARAGINE SYNTHETASE (GLUTAMINE-HYDROLYZING)"/>
    <property type="match status" value="1"/>
</dbReference>
<evidence type="ECO:0000256" key="1">
    <source>
        <dbReference type="ARBA" id="ARBA00005187"/>
    </source>
</evidence>
<dbReference type="Proteomes" id="UP001230145">
    <property type="component" value="Unassembled WGS sequence"/>
</dbReference>
<evidence type="ECO:0000256" key="4">
    <source>
        <dbReference type="ARBA" id="ARBA00048741"/>
    </source>
</evidence>
<reference evidence="5 6" key="1">
    <citation type="submission" date="2023-07" db="EMBL/GenBank/DDBJ databases">
        <title>Sequencing the genomes of 1000 actinobacteria strains.</title>
        <authorList>
            <person name="Klenk H.-P."/>
        </authorList>
    </citation>
    <scope>NUCLEOTIDE SEQUENCE [LARGE SCALE GENOMIC DNA]</scope>
    <source>
        <strain evidence="5 6">DSM 19515</strain>
    </source>
</reference>
<comment type="catalytic activity">
    <reaction evidence="4">
        <text>L-aspartate + L-glutamine + ATP + H2O = L-asparagine + L-glutamate + AMP + diphosphate + H(+)</text>
        <dbReference type="Rhea" id="RHEA:12228"/>
        <dbReference type="ChEBI" id="CHEBI:15377"/>
        <dbReference type="ChEBI" id="CHEBI:15378"/>
        <dbReference type="ChEBI" id="CHEBI:29985"/>
        <dbReference type="ChEBI" id="CHEBI:29991"/>
        <dbReference type="ChEBI" id="CHEBI:30616"/>
        <dbReference type="ChEBI" id="CHEBI:33019"/>
        <dbReference type="ChEBI" id="CHEBI:58048"/>
        <dbReference type="ChEBI" id="CHEBI:58359"/>
        <dbReference type="ChEBI" id="CHEBI:456215"/>
        <dbReference type="EC" id="6.3.5.4"/>
    </reaction>
</comment>
<gene>
    <name evidence="5" type="ORF">J2S45_000491</name>
</gene>
<keyword evidence="3" id="KW-0028">Amino-acid biosynthesis</keyword>
<dbReference type="Gene3D" id="3.40.50.620">
    <property type="entry name" value="HUPs"/>
    <property type="match status" value="1"/>
</dbReference>
<evidence type="ECO:0000256" key="2">
    <source>
        <dbReference type="ARBA" id="ARBA00012737"/>
    </source>
</evidence>
<protein>
    <recommendedName>
        <fullName evidence="2">asparagine synthase (glutamine-hydrolyzing)</fullName>
        <ecNumber evidence="2">6.3.5.4</ecNumber>
    </recommendedName>
</protein>
<dbReference type="InterPro" id="IPR051786">
    <property type="entry name" value="ASN_synthetase/amidase"/>
</dbReference>
<keyword evidence="3" id="KW-0061">Asparagine biosynthesis</keyword>
<dbReference type="RefSeq" id="WP_307634439.1">
    <property type="nucleotide sequence ID" value="NZ_JAUSQL010000001.1"/>
</dbReference>
<keyword evidence="5" id="KW-0436">Ligase</keyword>
<keyword evidence="6" id="KW-1185">Reference proteome</keyword>
<comment type="caution">
    <text evidence="5">The sequence shown here is derived from an EMBL/GenBank/DDBJ whole genome shotgun (WGS) entry which is preliminary data.</text>
</comment>
<evidence type="ECO:0000256" key="3">
    <source>
        <dbReference type="ARBA" id="ARBA00022888"/>
    </source>
</evidence>
<dbReference type="InterPro" id="IPR014729">
    <property type="entry name" value="Rossmann-like_a/b/a_fold"/>
</dbReference>
<dbReference type="EMBL" id="JAUSQL010000001">
    <property type="protein sequence ID" value="MDP9831812.1"/>
    <property type="molecule type" value="Genomic_DNA"/>
</dbReference>
<sequence length="534" mass="59192">MCAHVEIADPGQWETVEAGNGTLLWRTSVGGQRPQGLPAPDGILDWIHAQRGNWAAIYMADDAAYLMTDQARSFPIHVAMGLPSVVSSSIEALRARVSFVRNDDAAREFLHSGYVLGAEMLIEGVTSLPTSTVAVVRGSSMTQHQYVNFYSEHSTDSASFWGAVKDELRAAYADLIERAGGRQLLIPLSGGIDSRLQLAVLRELKAPNVLTFTYGRKGSAEAGISQRSADVAGFPWVFIEQDGPRVKQAWNDDANVAFLRAAWEGNALPHIQDWYALGRLKEHPDVEGGAIVLPGHTVVGNQHHAHLLDPNSEVTKADVARALAENHLALQRRPGSALSTPYTRAKVKAFLDQWWGDGDPQRRADIMHHFNVDNRQAKYISNSVRAYEYFGFDWALPMYERTFHELWLSGPSSIYHPDRAEYRAFTDRWFADVTGETFGYFRMAPAPRISRGRQQLLAIAKAMRVVDTVNFLNSVKTQLHHPMGFEGFAYGLSERALAVRLLRGQTLFGLFAELFLANAWVPGQDVVPPAQGAK</sequence>
<proteinExistence type="predicted"/>
<dbReference type="SUPFAM" id="SSF52402">
    <property type="entry name" value="Adenine nucleotide alpha hydrolases-like"/>
    <property type="match status" value="1"/>
</dbReference>
<dbReference type="GO" id="GO:0004066">
    <property type="term" value="F:asparagine synthase (glutamine-hydrolyzing) activity"/>
    <property type="evidence" value="ECO:0007669"/>
    <property type="project" value="UniProtKB-EC"/>
</dbReference>
<name>A0ABT9PH48_9ACTO</name>
<comment type="pathway">
    <text evidence="1">Amino-acid biosynthesis; L-asparagine biosynthesis; L-asparagine from L-aspartate (L-Gln route): step 1/1.</text>
</comment>
<dbReference type="SUPFAM" id="SSF56235">
    <property type="entry name" value="N-terminal nucleophile aminohydrolases (Ntn hydrolases)"/>
    <property type="match status" value="1"/>
</dbReference>
<dbReference type="InterPro" id="IPR029055">
    <property type="entry name" value="Ntn_hydrolases_N"/>
</dbReference>